<gene>
    <name evidence="1" type="ORF">CH063_14249</name>
</gene>
<dbReference type="eggNOG" id="KOG0534">
    <property type="taxonomic scope" value="Eukaryota"/>
</dbReference>
<evidence type="ECO:0000313" key="2">
    <source>
        <dbReference type="Proteomes" id="UP000007174"/>
    </source>
</evidence>
<name>H1VXS7_COLHI</name>
<proteinExistence type="predicted"/>
<organism evidence="1 2">
    <name type="scientific">Colletotrichum higginsianum (strain IMI 349063)</name>
    <name type="common">Crucifer anthracnose fungus</name>
    <dbReference type="NCBI Taxonomy" id="759273"/>
    <lineage>
        <taxon>Eukaryota</taxon>
        <taxon>Fungi</taxon>
        <taxon>Dikarya</taxon>
        <taxon>Ascomycota</taxon>
        <taxon>Pezizomycotina</taxon>
        <taxon>Sordariomycetes</taxon>
        <taxon>Hypocreomycetidae</taxon>
        <taxon>Glomerellales</taxon>
        <taxon>Glomerellaceae</taxon>
        <taxon>Colletotrichum</taxon>
        <taxon>Colletotrichum destructivum species complex</taxon>
    </lineage>
</organism>
<dbReference type="VEuPathDB" id="FungiDB:CH63R_04194"/>
<dbReference type="STRING" id="759273.H1VXS7"/>
<evidence type="ECO:0000313" key="1">
    <source>
        <dbReference type="EMBL" id="CCF45039.1"/>
    </source>
</evidence>
<protein>
    <submittedName>
        <fullName evidence="1">Uncharacterized protein</fullName>
    </submittedName>
</protein>
<dbReference type="Proteomes" id="UP000007174">
    <property type="component" value="Unassembled WGS sequence"/>
</dbReference>
<accession>H1VXS7</accession>
<reference evidence="2" key="1">
    <citation type="journal article" date="2012" name="Nat. Genet.">
        <title>Lifestyle transitions in plant pathogenic Colletotrichum fungi deciphered by genome and transcriptome analyses.</title>
        <authorList>
            <person name="O'Connell R.J."/>
            <person name="Thon M.R."/>
            <person name="Hacquard S."/>
            <person name="Amyotte S.G."/>
            <person name="Kleemann J."/>
            <person name="Torres M.F."/>
            <person name="Damm U."/>
            <person name="Buiate E.A."/>
            <person name="Epstein L."/>
            <person name="Alkan N."/>
            <person name="Altmueller J."/>
            <person name="Alvarado-Balderrama L."/>
            <person name="Bauser C.A."/>
            <person name="Becker C."/>
            <person name="Birren B.W."/>
            <person name="Chen Z."/>
            <person name="Choi J."/>
            <person name="Crouch J.A."/>
            <person name="Duvick J.P."/>
            <person name="Farman M.A."/>
            <person name="Gan P."/>
            <person name="Heiman D."/>
            <person name="Henrissat B."/>
            <person name="Howard R.J."/>
            <person name="Kabbage M."/>
            <person name="Koch C."/>
            <person name="Kracher B."/>
            <person name="Kubo Y."/>
            <person name="Law A.D."/>
            <person name="Lebrun M.-H."/>
            <person name="Lee Y.-H."/>
            <person name="Miyara I."/>
            <person name="Moore N."/>
            <person name="Neumann U."/>
            <person name="Nordstroem K."/>
            <person name="Panaccione D.G."/>
            <person name="Panstruga R."/>
            <person name="Place M."/>
            <person name="Proctor R.H."/>
            <person name="Prusky D."/>
            <person name="Rech G."/>
            <person name="Reinhardt R."/>
            <person name="Rollins J.A."/>
            <person name="Rounsley S."/>
            <person name="Schardl C.L."/>
            <person name="Schwartz D.C."/>
            <person name="Shenoy N."/>
            <person name="Shirasu K."/>
            <person name="Sikhakolli U.R."/>
            <person name="Stueber K."/>
            <person name="Sukno S.A."/>
            <person name="Sweigard J.A."/>
            <person name="Takano Y."/>
            <person name="Takahara H."/>
            <person name="Trail F."/>
            <person name="van der Does H.C."/>
            <person name="Voll L.M."/>
            <person name="Will I."/>
            <person name="Young S."/>
            <person name="Zeng Q."/>
            <person name="Zhang J."/>
            <person name="Zhou S."/>
            <person name="Dickman M.B."/>
            <person name="Schulze-Lefert P."/>
            <person name="Ver Loren van Themaat E."/>
            <person name="Ma L.-J."/>
            <person name="Vaillancourt L.J."/>
        </authorList>
    </citation>
    <scope>NUCLEOTIDE SEQUENCE [LARGE SCALE GENOMIC DNA]</scope>
    <source>
        <strain evidence="2">IMI 349063</strain>
    </source>
</reference>
<dbReference type="AlphaFoldDB" id="H1VXS7"/>
<dbReference type="HOGENOM" id="CLU_2497770_0_0_1"/>
<sequence>MVDGAPNAGKRGLFRQSDCACSSSATSAAPGKNVFVVSGPEGFVEAYAGAKVWRDGGQLQGPVGGMLGALQRKNPDTLKDWIVLKL</sequence>
<dbReference type="EMBL" id="CACQ02007382">
    <property type="protein sequence ID" value="CCF45039.1"/>
    <property type="molecule type" value="Genomic_DNA"/>
</dbReference>